<keyword evidence="5" id="KW-1185">Reference proteome</keyword>
<keyword evidence="1" id="KW-0802">TPR repeat</keyword>
<dbReference type="CDD" id="cd15831">
    <property type="entry name" value="BTAD"/>
    <property type="match status" value="1"/>
</dbReference>
<dbReference type="Pfam" id="PF13424">
    <property type="entry name" value="TPR_12"/>
    <property type="match status" value="2"/>
</dbReference>
<dbReference type="InterPro" id="IPR036388">
    <property type="entry name" value="WH-like_DNA-bd_sf"/>
</dbReference>
<dbReference type="RefSeq" id="WP_173156440.1">
    <property type="nucleotide sequence ID" value="NZ_AP022871.1"/>
</dbReference>
<protein>
    <submittedName>
        <fullName evidence="4">SARP family transcriptional regulator</fullName>
    </submittedName>
</protein>
<evidence type="ECO:0000313" key="4">
    <source>
        <dbReference type="EMBL" id="BCB84998.1"/>
    </source>
</evidence>
<evidence type="ECO:0000256" key="1">
    <source>
        <dbReference type="PROSITE-ProRule" id="PRU00339"/>
    </source>
</evidence>
<dbReference type="InterPro" id="IPR027417">
    <property type="entry name" value="P-loop_NTPase"/>
</dbReference>
<reference evidence="4 5" key="1">
    <citation type="submission" date="2020-03" db="EMBL/GenBank/DDBJ databases">
        <title>Whole genome shotgun sequence of Phytohabitans suffuscus NBRC 105367.</title>
        <authorList>
            <person name="Komaki H."/>
            <person name="Tamura T."/>
        </authorList>
    </citation>
    <scope>NUCLEOTIDE SEQUENCE [LARGE SCALE GENOMIC DNA]</scope>
    <source>
        <strain evidence="4 5">NBRC 105367</strain>
    </source>
</reference>
<name>A0A6F8YG99_9ACTN</name>
<dbReference type="AlphaFoldDB" id="A0A6F8YG99"/>
<dbReference type="Gene3D" id="1.10.10.10">
    <property type="entry name" value="Winged helix-like DNA-binding domain superfamily/Winged helix DNA-binding domain"/>
    <property type="match status" value="1"/>
</dbReference>
<dbReference type="SMART" id="SM01043">
    <property type="entry name" value="BTAD"/>
    <property type="match status" value="1"/>
</dbReference>
<evidence type="ECO:0000259" key="3">
    <source>
        <dbReference type="SMART" id="SM01043"/>
    </source>
</evidence>
<dbReference type="InterPro" id="IPR005158">
    <property type="entry name" value="BTAD"/>
</dbReference>
<dbReference type="Gene3D" id="1.25.40.10">
    <property type="entry name" value="Tetratricopeptide repeat domain"/>
    <property type="match status" value="3"/>
</dbReference>
<dbReference type="PANTHER" id="PTHR47691:SF3">
    <property type="entry name" value="HTH-TYPE TRANSCRIPTIONAL REGULATOR RV0890C-RELATED"/>
    <property type="match status" value="1"/>
</dbReference>
<dbReference type="InterPro" id="IPR003593">
    <property type="entry name" value="AAA+_ATPase"/>
</dbReference>
<dbReference type="KEGG" id="psuu:Psuf_023110"/>
<sequence>METRPGGYLLGLDAARVDVAVFRDGISRGQTFLRASRYEEAARSLQQALALWRGRPFGDVPVPFAQAEAARLEEQRLIALEDRIETDLALGHHRELVPELRSLVGLHPLRDRLRAQLMLALYRSGRQAEALDTYRDAYELLTTELGLVPSPQLQTVHQAVLIGHTAPAVTGVVEPSARGGVDELPADVIDFTGRRQQVARAATALSGDASTTGDHSSVPTRRVVAVSGPPGVGKTAFAVRVAHLLRPHFPDGRLYIDLHGLADQPLPAGEALNRLLRWCAGSAVTPPDDIEERAALVRSHLAERRVLLVLDNAQSEAQVRPLVPDAPGCAVLLTSRRQLAALDNLLGFDLAVFEPEEAVELIATLARPDRVAADPAAAAELARLCGYLPLAIRIVGARLWSRPHWSLRRMADRLVDERRRLDALSIGDRGVRGSIALSYAALEPTVRRLFRLFGTLTETDAPAWVAAALLDQPEPEAEALLEELVDARLIEIQGPTAQSADRYGMHSLVRLYARERCAEEEPGAELLAAAERMAGGWLYLAELAEPQVPGGLPRIAAGRTPRWTVSPGVATEARERGMDWFATEQSALVSAVHTACTRGLDEVVWDLVGCLGRFLEVRGDIDRWLDVLQRALTVAEAAGNRRGQAYLLRGLAEVWLNRDRYPESLECLGRALEIFDELDETLAKAHAERAVGVLERMRGDGGAAALRFGRALAVFEEADDRVGMADTLFSLGALHRDQGAVDEALACYQRALRLEQELGNRFNEALLLCSIGAVLILQERIGEARATLTQSLEAAREIRQESAEAYALCFLGEADLLAGDIDAAALHLDVALTMFQQQTDRYGEAITWRNLGDLHRLRSDLALAGEAIDRSLALWDQLGAPLWRGRTLLTLGRVCLARGDVGAARDAWRAAEELLNAHPTIEREQARQLLRDSAQSDRRAES</sequence>
<proteinExistence type="predicted"/>
<reference evidence="4 5" key="2">
    <citation type="submission" date="2020-03" db="EMBL/GenBank/DDBJ databases">
        <authorList>
            <person name="Ichikawa N."/>
            <person name="Kimura A."/>
            <person name="Kitahashi Y."/>
            <person name="Uohara A."/>
        </authorList>
    </citation>
    <scope>NUCLEOTIDE SEQUENCE [LARGE SCALE GENOMIC DNA]</scope>
    <source>
        <strain evidence="4 5">NBRC 105367</strain>
    </source>
</reference>
<accession>A0A6F8YG99</accession>
<feature type="domain" description="AAA+ ATPase" evidence="2">
    <location>
        <begin position="220"/>
        <end position="356"/>
    </location>
</feature>
<evidence type="ECO:0000313" key="5">
    <source>
        <dbReference type="Proteomes" id="UP000503011"/>
    </source>
</evidence>
<feature type="repeat" description="TPR" evidence="1">
    <location>
        <begin position="725"/>
        <end position="758"/>
    </location>
</feature>
<dbReference type="Proteomes" id="UP000503011">
    <property type="component" value="Chromosome"/>
</dbReference>
<gene>
    <name evidence="4" type="ORF">Psuf_023110</name>
</gene>
<evidence type="ECO:0000259" key="2">
    <source>
        <dbReference type="SMART" id="SM00382"/>
    </source>
</evidence>
<dbReference type="SMART" id="SM00382">
    <property type="entry name" value="AAA"/>
    <property type="match status" value="1"/>
</dbReference>
<dbReference type="SUPFAM" id="SSF52540">
    <property type="entry name" value="P-loop containing nucleoside triphosphate hydrolases"/>
    <property type="match status" value="1"/>
</dbReference>
<feature type="domain" description="Bacterial transcriptional activator" evidence="3">
    <location>
        <begin position="17"/>
        <end position="161"/>
    </location>
</feature>
<dbReference type="SUPFAM" id="SSF48452">
    <property type="entry name" value="TPR-like"/>
    <property type="match status" value="3"/>
</dbReference>
<dbReference type="EMBL" id="AP022871">
    <property type="protein sequence ID" value="BCB84998.1"/>
    <property type="molecule type" value="Genomic_DNA"/>
</dbReference>
<organism evidence="4 5">
    <name type="scientific">Phytohabitans suffuscus</name>
    <dbReference type="NCBI Taxonomy" id="624315"/>
    <lineage>
        <taxon>Bacteria</taxon>
        <taxon>Bacillati</taxon>
        <taxon>Actinomycetota</taxon>
        <taxon>Actinomycetes</taxon>
        <taxon>Micromonosporales</taxon>
        <taxon>Micromonosporaceae</taxon>
    </lineage>
</organism>
<dbReference type="SMART" id="SM00028">
    <property type="entry name" value="TPR"/>
    <property type="match status" value="7"/>
</dbReference>
<dbReference type="PRINTS" id="PR00364">
    <property type="entry name" value="DISEASERSIST"/>
</dbReference>
<dbReference type="InterPro" id="IPR019734">
    <property type="entry name" value="TPR_rpt"/>
</dbReference>
<dbReference type="GO" id="GO:0043531">
    <property type="term" value="F:ADP binding"/>
    <property type="evidence" value="ECO:0007669"/>
    <property type="project" value="InterPro"/>
</dbReference>
<dbReference type="PANTHER" id="PTHR47691">
    <property type="entry name" value="REGULATOR-RELATED"/>
    <property type="match status" value="1"/>
</dbReference>
<dbReference type="Pfam" id="PF03704">
    <property type="entry name" value="BTAD"/>
    <property type="match status" value="1"/>
</dbReference>
<dbReference type="InterPro" id="IPR011990">
    <property type="entry name" value="TPR-like_helical_dom_sf"/>
</dbReference>
<dbReference type="Gene3D" id="3.40.50.300">
    <property type="entry name" value="P-loop containing nucleotide triphosphate hydrolases"/>
    <property type="match status" value="1"/>
</dbReference>
<dbReference type="PROSITE" id="PS50005">
    <property type="entry name" value="TPR"/>
    <property type="match status" value="1"/>
</dbReference>